<dbReference type="InterPro" id="IPR036058">
    <property type="entry name" value="Kazal_dom_sf"/>
</dbReference>
<dbReference type="GO" id="GO:0005615">
    <property type="term" value="C:extracellular space"/>
    <property type="evidence" value="ECO:0007669"/>
    <property type="project" value="TreeGrafter"/>
</dbReference>
<keyword evidence="1" id="KW-0732">Signal</keyword>
<feature type="chain" id="PRO_5036328545" evidence="1">
    <location>
        <begin position="22"/>
        <end position="187"/>
    </location>
</feature>
<dbReference type="AlphaFoldDB" id="A0A336KUJ3"/>
<organism evidence="3">
    <name type="scientific">Culicoides sonorensis</name>
    <name type="common">Biting midge</name>
    <dbReference type="NCBI Taxonomy" id="179676"/>
    <lineage>
        <taxon>Eukaryota</taxon>
        <taxon>Metazoa</taxon>
        <taxon>Ecdysozoa</taxon>
        <taxon>Arthropoda</taxon>
        <taxon>Hexapoda</taxon>
        <taxon>Insecta</taxon>
        <taxon>Pterygota</taxon>
        <taxon>Neoptera</taxon>
        <taxon>Endopterygota</taxon>
        <taxon>Diptera</taxon>
        <taxon>Nematocera</taxon>
        <taxon>Chironomoidea</taxon>
        <taxon>Ceratopogonidae</taxon>
        <taxon>Ceratopogoninae</taxon>
        <taxon>Culicoides</taxon>
        <taxon>Monoculicoides</taxon>
    </lineage>
</organism>
<dbReference type="EMBL" id="UFQS01001079">
    <property type="protein sequence ID" value="SSX08876.1"/>
    <property type="molecule type" value="Genomic_DNA"/>
</dbReference>
<evidence type="ECO:0000313" key="3">
    <source>
        <dbReference type="EMBL" id="SSX08876.1"/>
    </source>
</evidence>
<evidence type="ECO:0000256" key="1">
    <source>
        <dbReference type="SAM" id="SignalP"/>
    </source>
</evidence>
<dbReference type="InterPro" id="IPR002350">
    <property type="entry name" value="Kazal_dom"/>
</dbReference>
<dbReference type="VEuPathDB" id="VectorBase:CSON000453"/>
<gene>
    <name evidence="3" type="primary">CSON000453</name>
</gene>
<reference evidence="4" key="2">
    <citation type="submission" date="2018-07" db="EMBL/GenBank/DDBJ databases">
        <authorList>
            <person name="Quirk P.G."/>
            <person name="Krulwich T.A."/>
        </authorList>
    </citation>
    <scope>NUCLEOTIDE SEQUENCE</scope>
</reference>
<feature type="signal peptide" evidence="1">
    <location>
        <begin position="1"/>
        <end position="21"/>
    </location>
</feature>
<dbReference type="EMBL" id="UFQT01001079">
    <property type="protein sequence ID" value="SSX28787.1"/>
    <property type="molecule type" value="Genomic_DNA"/>
</dbReference>
<dbReference type="PANTHER" id="PTHR21131:SF0">
    <property type="entry name" value="GEO10195P1-RELATED"/>
    <property type="match status" value="1"/>
</dbReference>
<protein>
    <submittedName>
        <fullName evidence="3">CSON000453 protein</fullName>
    </submittedName>
</protein>
<feature type="domain" description="Kazal-like" evidence="2">
    <location>
        <begin position="130"/>
        <end position="187"/>
    </location>
</feature>
<dbReference type="Pfam" id="PF00050">
    <property type="entry name" value="Kazal_1"/>
    <property type="match status" value="2"/>
</dbReference>
<reference evidence="3" key="1">
    <citation type="submission" date="2018-04" db="EMBL/GenBank/DDBJ databases">
        <authorList>
            <person name="Go L.Y."/>
            <person name="Mitchell J.A."/>
        </authorList>
    </citation>
    <scope>NUCLEOTIDE SEQUENCE</scope>
    <source>
        <tissue evidence="3">Whole organism</tissue>
    </source>
</reference>
<feature type="domain" description="Kazal-like" evidence="2">
    <location>
        <begin position="22"/>
        <end position="79"/>
    </location>
</feature>
<sequence>MDIITIKLCLILTCLLYFCESKPQMMVQNRMCSCPRVYEPVCASDGRTYPNPCQFRCVAETAYGRRTTLRILREGRCTSISNGYNTGEFNCYSAVNKNHSWVSSHSKKIKLKMENSSIKFMLLITVIASIKGKPQNNNHLCTCPQTYKPVCGSNGRTYPNTCLFRCQAETPYGRRTTLRILRDGNCN</sequence>
<dbReference type="SMART" id="SM00280">
    <property type="entry name" value="KAZAL"/>
    <property type="match status" value="2"/>
</dbReference>
<evidence type="ECO:0000259" key="2">
    <source>
        <dbReference type="PROSITE" id="PS51465"/>
    </source>
</evidence>
<dbReference type="OMA" id="ANECVRN"/>
<dbReference type="InterPro" id="IPR053265">
    <property type="entry name" value="Serpin"/>
</dbReference>
<evidence type="ECO:0000313" key="4">
    <source>
        <dbReference type="EMBL" id="SSX28787.1"/>
    </source>
</evidence>
<dbReference type="PROSITE" id="PS00282">
    <property type="entry name" value="KAZAL_1"/>
    <property type="match status" value="2"/>
</dbReference>
<dbReference type="Gene3D" id="3.30.60.30">
    <property type="match status" value="2"/>
</dbReference>
<dbReference type="PANTHER" id="PTHR21131">
    <property type="entry name" value="SERINE-TYPE ENDOPEPTIDASE INHIBITOR"/>
    <property type="match status" value="1"/>
</dbReference>
<accession>A0A336KUJ3</accession>
<proteinExistence type="predicted"/>
<dbReference type="CDD" id="cd00104">
    <property type="entry name" value="KAZAL_FS"/>
    <property type="match status" value="2"/>
</dbReference>
<name>A0A336KUJ3_CULSO</name>
<dbReference type="SUPFAM" id="SSF100895">
    <property type="entry name" value="Kazal-type serine protease inhibitors"/>
    <property type="match status" value="2"/>
</dbReference>
<dbReference type="PROSITE" id="PS51465">
    <property type="entry name" value="KAZAL_2"/>
    <property type="match status" value="2"/>
</dbReference>